<dbReference type="CDD" id="cd11056">
    <property type="entry name" value="CYP6-like"/>
    <property type="match status" value="1"/>
</dbReference>
<dbReference type="Pfam" id="PF00067">
    <property type="entry name" value="p450"/>
    <property type="match status" value="1"/>
</dbReference>
<feature type="transmembrane region" description="Helical" evidence="14">
    <location>
        <begin position="78"/>
        <end position="98"/>
    </location>
</feature>
<dbReference type="RefSeq" id="XP_049308964.1">
    <property type="nucleotide sequence ID" value="XM_049453007.1"/>
</dbReference>
<dbReference type="Gene3D" id="1.10.630.10">
    <property type="entry name" value="Cytochrome P450"/>
    <property type="match status" value="1"/>
</dbReference>
<dbReference type="SUPFAM" id="SSF48264">
    <property type="entry name" value="Cytochrome P450"/>
    <property type="match status" value="1"/>
</dbReference>
<evidence type="ECO:0000256" key="10">
    <source>
        <dbReference type="ARBA" id="ARBA00023004"/>
    </source>
</evidence>
<dbReference type="InterPro" id="IPR050476">
    <property type="entry name" value="Insect_CytP450_Detox"/>
</dbReference>
<keyword evidence="11 13" id="KW-0503">Monooxygenase</keyword>
<keyword evidence="12 14" id="KW-0472">Membrane</keyword>
<keyword evidence="5 13" id="KW-0349">Heme</keyword>
<evidence type="ECO:0000256" key="2">
    <source>
        <dbReference type="ARBA" id="ARBA00004174"/>
    </source>
</evidence>
<dbReference type="InterPro" id="IPR036396">
    <property type="entry name" value="Cyt_P450_sf"/>
</dbReference>
<proteinExistence type="inferred from homology"/>
<dbReference type="PANTHER" id="PTHR24292:SF45">
    <property type="entry name" value="CYTOCHROME P450 6G1-RELATED"/>
    <property type="match status" value="1"/>
</dbReference>
<comment type="cofactor">
    <cofactor evidence="1">
        <name>heme</name>
        <dbReference type="ChEBI" id="CHEBI:30413"/>
    </cofactor>
</comment>
<dbReference type="PRINTS" id="PR00385">
    <property type="entry name" value="P450"/>
</dbReference>
<evidence type="ECO:0000256" key="11">
    <source>
        <dbReference type="ARBA" id="ARBA00023033"/>
    </source>
</evidence>
<keyword evidence="9 13" id="KW-0560">Oxidoreductase</keyword>
<dbReference type="InterPro" id="IPR001128">
    <property type="entry name" value="Cyt_P450"/>
</dbReference>
<dbReference type="GeneID" id="105233823"/>
<evidence type="ECO:0000256" key="6">
    <source>
        <dbReference type="ARBA" id="ARBA00022723"/>
    </source>
</evidence>
<gene>
    <name evidence="16" type="primary">LOC105233823</name>
</gene>
<keyword evidence="6 13" id="KW-0479">Metal-binding</keyword>
<dbReference type="InterPro" id="IPR002401">
    <property type="entry name" value="Cyt_P450_E_grp-I"/>
</dbReference>
<dbReference type="PROSITE" id="PS00086">
    <property type="entry name" value="CYTOCHROME_P450"/>
    <property type="match status" value="1"/>
</dbReference>
<evidence type="ECO:0000313" key="16">
    <source>
        <dbReference type="RefSeq" id="XP_049308964.1"/>
    </source>
</evidence>
<keyword evidence="14" id="KW-0812">Transmembrane</keyword>
<evidence type="ECO:0000256" key="7">
    <source>
        <dbReference type="ARBA" id="ARBA00022824"/>
    </source>
</evidence>
<evidence type="ECO:0000256" key="12">
    <source>
        <dbReference type="ARBA" id="ARBA00023136"/>
    </source>
</evidence>
<comment type="subcellular location">
    <subcellularLocation>
        <location evidence="3">Endoplasmic reticulum membrane</location>
        <topology evidence="3">Peripheral membrane protein</topology>
    </subcellularLocation>
    <subcellularLocation>
        <location evidence="2">Microsome membrane</location>
        <topology evidence="2">Peripheral membrane protein</topology>
    </subcellularLocation>
</comment>
<accession>A0ABM3JIA6</accession>
<name>A0ABM3JIA6_BACDO</name>
<evidence type="ECO:0000256" key="4">
    <source>
        <dbReference type="ARBA" id="ARBA00010617"/>
    </source>
</evidence>
<evidence type="ECO:0000256" key="1">
    <source>
        <dbReference type="ARBA" id="ARBA00001971"/>
    </source>
</evidence>
<evidence type="ECO:0000256" key="14">
    <source>
        <dbReference type="SAM" id="Phobius"/>
    </source>
</evidence>
<dbReference type="PANTHER" id="PTHR24292">
    <property type="entry name" value="CYTOCHROME P450"/>
    <property type="match status" value="1"/>
</dbReference>
<dbReference type="InterPro" id="IPR017972">
    <property type="entry name" value="Cyt_P450_CS"/>
</dbReference>
<protein>
    <submittedName>
        <fullName evidence="16">Cytochrome P450 6g1-like isoform X1</fullName>
    </submittedName>
</protein>
<sequence length="597" mass="67679">MGERIAAAAATAVGARHSRISPTPGRGSKVAYTLCPRMEPPDEKAALQVQRRTSAAKGPPNCVAIPMSSIQTNTKVRIMLSVNTACLLAALLGLVYVWCRYTYGYWKRNKIPYMTPLPLIGNMEVLFKMSNSFYLYLSDVYKDAKMSKAAAVGIYILNKPALVLREPELIKSVLIKEFSKFANRSATCDPHNDALGWNNLFFIRNPQWKDLRTKITPVFTTGKIKQMYSLMTEIGTELEAHLNSFAKTDDAFVTEVKELCANFTTDVIATTAFGIKANSLVDPNAEFRALGRKQLTITFRRAIQFLIAFFYPKWTTTLRVKILVPEFETFIRGTIEHVMALREESKAPRNDLIDVLVSLKQEAVAKGEYNAQLQDILTAQAVVFMVAGFETSSSTMTFALYELSKRLDLQERLRKEICEAFVAEQGRLSYETINNLPYLGMVVDEVLRLYPSLPFLGREHLPKEGEKPFDLKPYYDYTVPVDMPVYIPIFGIQRDPEFWPNPNTFDPERFNAENKKTHKPMSYLPFGTGPRNCIGSRIGLLQSKLGLVHILKNHYVTTCEKTPSEISFDPLFLGLGHKEGIYLKFVNDKRYERNARL</sequence>
<evidence type="ECO:0000313" key="15">
    <source>
        <dbReference type="Proteomes" id="UP001652620"/>
    </source>
</evidence>
<evidence type="ECO:0000256" key="9">
    <source>
        <dbReference type="ARBA" id="ARBA00023002"/>
    </source>
</evidence>
<evidence type="ECO:0000256" key="3">
    <source>
        <dbReference type="ARBA" id="ARBA00004406"/>
    </source>
</evidence>
<dbReference type="PRINTS" id="PR00463">
    <property type="entry name" value="EP450I"/>
</dbReference>
<evidence type="ECO:0000256" key="5">
    <source>
        <dbReference type="ARBA" id="ARBA00022617"/>
    </source>
</evidence>
<keyword evidence="14" id="KW-1133">Transmembrane helix</keyword>
<organism evidence="15 16">
    <name type="scientific">Bactrocera dorsalis</name>
    <name type="common">Oriental fruit fly</name>
    <name type="synonym">Dacus dorsalis</name>
    <dbReference type="NCBI Taxonomy" id="27457"/>
    <lineage>
        <taxon>Eukaryota</taxon>
        <taxon>Metazoa</taxon>
        <taxon>Ecdysozoa</taxon>
        <taxon>Arthropoda</taxon>
        <taxon>Hexapoda</taxon>
        <taxon>Insecta</taxon>
        <taxon>Pterygota</taxon>
        <taxon>Neoptera</taxon>
        <taxon>Endopterygota</taxon>
        <taxon>Diptera</taxon>
        <taxon>Brachycera</taxon>
        <taxon>Muscomorpha</taxon>
        <taxon>Tephritoidea</taxon>
        <taxon>Tephritidae</taxon>
        <taxon>Bactrocera</taxon>
        <taxon>Bactrocera</taxon>
    </lineage>
</organism>
<keyword evidence="8" id="KW-0492">Microsome</keyword>
<keyword evidence="15" id="KW-1185">Reference proteome</keyword>
<comment type="similarity">
    <text evidence="4 13">Belongs to the cytochrome P450 family.</text>
</comment>
<reference evidence="16" key="1">
    <citation type="submission" date="2025-08" db="UniProtKB">
        <authorList>
            <consortium name="RefSeq"/>
        </authorList>
    </citation>
    <scope>IDENTIFICATION</scope>
    <source>
        <tissue evidence="16">Adult</tissue>
    </source>
</reference>
<evidence type="ECO:0000256" key="8">
    <source>
        <dbReference type="ARBA" id="ARBA00022848"/>
    </source>
</evidence>
<dbReference type="Proteomes" id="UP001652620">
    <property type="component" value="Chromosome 3"/>
</dbReference>
<keyword evidence="10 13" id="KW-0408">Iron</keyword>
<keyword evidence="7" id="KW-0256">Endoplasmic reticulum</keyword>
<evidence type="ECO:0000256" key="13">
    <source>
        <dbReference type="RuleBase" id="RU000461"/>
    </source>
</evidence>